<dbReference type="Gene3D" id="3.40.50.2300">
    <property type="match status" value="1"/>
</dbReference>
<keyword evidence="10" id="KW-1185">Reference proteome</keyword>
<evidence type="ECO:0000259" key="8">
    <source>
        <dbReference type="PROSITE" id="PS50113"/>
    </source>
</evidence>
<dbReference type="PROSITE" id="PS50110">
    <property type="entry name" value="RESPONSE_REGULATORY"/>
    <property type="match status" value="1"/>
</dbReference>
<dbReference type="SMART" id="SM00091">
    <property type="entry name" value="PAS"/>
    <property type="match status" value="1"/>
</dbReference>
<name>A0A6M8HQL2_9PROT</name>
<keyword evidence="3 4" id="KW-0597">Phosphoprotein</keyword>
<organism evidence="9 10">
    <name type="scientific">Lichenicola cladoniae</name>
    <dbReference type="NCBI Taxonomy" id="1484109"/>
    <lineage>
        <taxon>Bacteria</taxon>
        <taxon>Pseudomonadati</taxon>
        <taxon>Pseudomonadota</taxon>
        <taxon>Alphaproteobacteria</taxon>
        <taxon>Acetobacterales</taxon>
        <taxon>Acetobacteraceae</taxon>
        <taxon>Lichenicola</taxon>
    </lineage>
</organism>
<evidence type="ECO:0000256" key="1">
    <source>
        <dbReference type="ARBA" id="ARBA00000085"/>
    </source>
</evidence>
<dbReference type="SUPFAM" id="SSF47384">
    <property type="entry name" value="Homodimeric domain of signal transducing histidine kinase"/>
    <property type="match status" value="1"/>
</dbReference>
<dbReference type="NCBIfam" id="TIGR00229">
    <property type="entry name" value="sensory_box"/>
    <property type="match status" value="1"/>
</dbReference>
<dbReference type="EMBL" id="CP053708">
    <property type="protein sequence ID" value="QKE90763.1"/>
    <property type="molecule type" value="Genomic_DNA"/>
</dbReference>
<dbReference type="InterPro" id="IPR036097">
    <property type="entry name" value="HisK_dim/P_sf"/>
</dbReference>
<comment type="catalytic activity">
    <reaction evidence="1">
        <text>ATP + protein L-histidine = ADP + protein N-phospho-L-histidine.</text>
        <dbReference type="EC" id="2.7.13.3"/>
    </reaction>
</comment>
<dbReference type="PANTHER" id="PTHR43065:SF49">
    <property type="entry name" value="HISTIDINE KINASE"/>
    <property type="match status" value="1"/>
</dbReference>
<dbReference type="InterPro" id="IPR003594">
    <property type="entry name" value="HATPase_dom"/>
</dbReference>
<evidence type="ECO:0000256" key="3">
    <source>
        <dbReference type="ARBA" id="ARBA00022553"/>
    </source>
</evidence>
<dbReference type="SMART" id="SM00387">
    <property type="entry name" value="HATPase_c"/>
    <property type="match status" value="1"/>
</dbReference>
<dbReference type="RefSeq" id="WP_171836356.1">
    <property type="nucleotide sequence ID" value="NZ_CP053708.1"/>
</dbReference>
<dbReference type="InterPro" id="IPR036890">
    <property type="entry name" value="HATPase_C_sf"/>
</dbReference>
<accession>A0A6M8HQL2</accession>
<evidence type="ECO:0000313" key="10">
    <source>
        <dbReference type="Proteomes" id="UP000500767"/>
    </source>
</evidence>
<dbReference type="PRINTS" id="PR00344">
    <property type="entry name" value="BCTRLSENSOR"/>
</dbReference>
<evidence type="ECO:0000259" key="5">
    <source>
        <dbReference type="PROSITE" id="PS50109"/>
    </source>
</evidence>
<dbReference type="InterPro" id="IPR011006">
    <property type="entry name" value="CheY-like_superfamily"/>
</dbReference>
<dbReference type="SUPFAM" id="SSF55874">
    <property type="entry name" value="ATPase domain of HSP90 chaperone/DNA topoisomerase II/histidine kinase"/>
    <property type="match status" value="1"/>
</dbReference>
<reference evidence="9 10" key="1">
    <citation type="journal article" date="2014" name="World J. Microbiol. Biotechnol.">
        <title>Biodiversity and physiological characteristics of Antarctic and Arctic lichens-associated bacteria.</title>
        <authorList>
            <person name="Lee Y.M."/>
            <person name="Kim E.H."/>
            <person name="Lee H.K."/>
            <person name="Hong S.G."/>
        </authorList>
    </citation>
    <scope>NUCLEOTIDE SEQUENCE [LARGE SCALE GENOMIC DNA]</scope>
    <source>
        <strain evidence="9 10">PAMC 26569</strain>
    </source>
</reference>
<dbReference type="CDD" id="cd18161">
    <property type="entry name" value="REC_hyHK_blue-like"/>
    <property type="match status" value="1"/>
</dbReference>
<dbReference type="Pfam" id="PF00072">
    <property type="entry name" value="Response_reg"/>
    <property type="match status" value="1"/>
</dbReference>
<evidence type="ECO:0000313" key="9">
    <source>
        <dbReference type="EMBL" id="QKE90763.1"/>
    </source>
</evidence>
<dbReference type="InterPro" id="IPR000700">
    <property type="entry name" value="PAS-assoc_C"/>
</dbReference>
<dbReference type="Proteomes" id="UP000500767">
    <property type="component" value="Chromosome"/>
</dbReference>
<evidence type="ECO:0000256" key="2">
    <source>
        <dbReference type="ARBA" id="ARBA00012438"/>
    </source>
</evidence>
<dbReference type="Gene3D" id="3.30.450.20">
    <property type="entry name" value="PAS domain"/>
    <property type="match status" value="1"/>
</dbReference>
<evidence type="ECO:0000256" key="4">
    <source>
        <dbReference type="PROSITE-ProRule" id="PRU00169"/>
    </source>
</evidence>
<gene>
    <name evidence="9" type="ORF">HN018_12560</name>
</gene>
<dbReference type="PROSITE" id="PS50113">
    <property type="entry name" value="PAC"/>
    <property type="match status" value="1"/>
</dbReference>
<dbReference type="PANTHER" id="PTHR43065">
    <property type="entry name" value="SENSOR HISTIDINE KINASE"/>
    <property type="match status" value="1"/>
</dbReference>
<feature type="domain" description="Histidine kinase" evidence="5">
    <location>
        <begin position="212"/>
        <end position="436"/>
    </location>
</feature>
<evidence type="ECO:0000259" key="7">
    <source>
        <dbReference type="PROSITE" id="PS50112"/>
    </source>
</evidence>
<dbReference type="EC" id="2.7.13.3" evidence="2"/>
<dbReference type="Gene3D" id="1.10.287.130">
    <property type="match status" value="1"/>
</dbReference>
<dbReference type="Pfam" id="PF02518">
    <property type="entry name" value="HATPase_c"/>
    <property type="match status" value="1"/>
</dbReference>
<dbReference type="CDD" id="cd16919">
    <property type="entry name" value="HATPase_CckA-like"/>
    <property type="match status" value="1"/>
</dbReference>
<dbReference type="InterPro" id="IPR004358">
    <property type="entry name" value="Sig_transdc_His_kin-like_C"/>
</dbReference>
<dbReference type="Pfam" id="PF00512">
    <property type="entry name" value="HisKA"/>
    <property type="match status" value="1"/>
</dbReference>
<dbReference type="PROSITE" id="PS50112">
    <property type="entry name" value="PAS"/>
    <property type="match status" value="1"/>
</dbReference>
<dbReference type="Pfam" id="PF13426">
    <property type="entry name" value="PAS_9"/>
    <property type="match status" value="1"/>
</dbReference>
<dbReference type="SUPFAM" id="SSF52172">
    <property type="entry name" value="CheY-like"/>
    <property type="match status" value="1"/>
</dbReference>
<dbReference type="KEGG" id="lck:HN018_12560"/>
<dbReference type="AlphaFoldDB" id="A0A6M8HQL2"/>
<dbReference type="InterPro" id="IPR000014">
    <property type="entry name" value="PAS"/>
</dbReference>
<dbReference type="InterPro" id="IPR035965">
    <property type="entry name" value="PAS-like_dom_sf"/>
</dbReference>
<dbReference type="SUPFAM" id="SSF55785">
    <property type="entry name" value="PYP-like sensor domain (PAS domain)"/>
    <property type="match status" value="1"/>
</dbReference>
<dbReference type="InterPro" id="IPR003661">
    <property type="entry name" value="HisK_dim/P_dom"/>
</dbReference>
<feature type="domain" description="Response regulatory" evidence="6">
    <location>
        <begin position="459"/>
        <end position="575"/>
    </location>
</feature>
<feature type="domain" description="PAS" evidence="7">
    <location>
        <begin position="65"/>
        <end position="122"/>
    </location>
</feature>
<dbReference type="SMART" id="SM00388">
    <property type="entry name" value="HisKA"/>
    <property type="match status" value="1"/>
</dbReference>
<dbReference type="CDD" id="cd00082">
    <property type="entry name" value="HisKA"/>
    <property type="match status" value="1"/>
</dbReference>
<dbReference type="InterPro" id="IPR001789">
    <property type="entry name" value="Sig_transdc_resp-reg_receiver"/>
</dbReference>
<evidence type="ECO:0000259" key="6">
    <source>
        <dbReference type="PROSITE" id="PS50110"/>
    </source>
</evidence>
<sequence>MAYRTPRHRLPIVLATMDVRSEPVIDRAPEVRGRDLSGARPSFLPGMAIGGIRGGMEHAEAPLNDNSLYRILVDSVTDYAIFMLDPTGVVISWNAGAHRSKGYEAGEIIGRHFSRFYTDEDQAAGLPDLALQTSATSGTFRGEGWRVRKDGSRFWANVVVDPVRNGAGEIIGFAKVTRDVTDWKTSQTDLEQAREGLLQSQKMEAIGQLTGGIAHDFNNMLAGISGCLELMQARLSQGRIADLERYVDAAQNSTRRAASLTHRLLAFARQQTLSPKAVDVNLLVNGMEELIRRTTGPAITVTTAGTAELWTVLVDPHQLENALLNLCINARDAMQDGGRLTIEAANRMLDETAARTHGMLPGRYVSLCVSDTGTGMTPETIRRAFEPFFTTKPVGKGTGLGLSMIHGFAKQSGGQVRIYSEAGTGSMVCLYLPRHHTDADLDEVADLPLQHVKAGFGETVLVVDDEQTIRMLVCDVLTDMGYATREAGTGATALALLQSDLRIDMLITDIGLPGGMSGRQLVDAARATRPALKVLFITGYAENAATRHGIVEPGTMVLTKPFALATLADRIRGIITQDQEPGSDRDSPAD</sequence>
<dbReference type="Gene3D" id="3.30.565.10">
    <property type="entry name" value="Histidine kinase-like ATPase, C-terminal domain"/>
    <property type="match status" value="1"/>
</dbReference>
<dbReference type="InterPro" id="IPR005467">
    <property type="entry name" value="His_kinase_dom"/>
</dbReference>
<proteinExistence type="predicted"/>
<feature type="domain" description="PAC" evidence="8">
    <location>
        <begin position="140"/>
        <end position="192"/>
    </location>
</feature>
<feature type="modified residue" description="4-aspartylphosphate" evidence="4">
    <location>
        <position position="509"/>
    </location>
</feature>
<dbReference type="CDD" id="cd00130">
    <property type="entry name" value="PAS"/>
    <property type="match status" value="1"/>
</dbReference>
<dbReference type="PROSITE" id="PS50109">
    <property type="entry name" value="HIS_KIN"/>
    <property type="match status" value="1"/>
</dbReference>
<protein>
    <recommendedName>
        <fullName evidence="2">histidine kinase</fullName>
        <ecNumber evidence="2">2.7.13.3</ecNumber>
    </recommendedName>
</protein>
<dbReference type="GO" id="GO:0000155">
    <property type="term" value="F:phosphorelay sensor kinase activity"/>
    <property type="evidence" value="ECO:0007669"/>
    <property type="project" value="InterPro"/>
</dbReference>
<dbReference type="SMART" id="SM00448">
    <property type="entry name" value="REC"/>
    <property type="match status" value="1"/>
</dbReference>